<organism evidence="3 4">
    <name type="scientific">Candidatus Kaiserbacteria bacterium RIFCSPLOWO2_01_FULL_54_20</name>
    <dbReference type="NCBI Taxonomy" id="1798513"/>
    <lineage>
        <taxon>Bacteria</taxon>
        <taxon>Candidatus Kaiseribacteriota</taxon>
    </lineage>
</organism>
<sequence length="203" mass="22631">MYFIEHITTAHERGWQWLVEHARSHFALLWLGLLGFADTVFFPISVEAFLAVLVLAHRERWKTFLAVSWLSSIIGAAAGYWILFWAFRSFGEPLLASWGLVDAYASAQALLGGQIFFAMLLASFTPLPDKVFIYAAGVLGSPFVPFVLGFAIGRGGRMGVVTYLVWKFGAPVLELVNKYSIWTAVAAIALLVAYAIVHWRLLF</sequence>
<evidence type="ECO:0000259" key="2">
    <source>
        <dbReference type="Pfam" id="PF09335"/>
    </source>
</evidence>
<accession>A0A1F6EJD8</accession>
<evidence type="ECO:0000313" key="4">
    <source>
        <dbReference type="Proteomes" id="UP000178427"/>
    </source>
</evidence>
<keyword evidence="1" id="KW-0812">Transmembrane</keyword>
<comment type="caution">
    <text evidence="3">The sequence shown here is derived from an EMBL/GenBank/DDBJ whole genome shotgun (WGS) entry which is preliminary data.</text>
</comment>
<feature type="transmembrane region" description="Helical" evidence="1">
    <location>
        <begin position="63"/>
        <end position="83"/>
    </location>
</feature>
<dbReference type="InterPro" id="IPR051311">
    <property type="entry name" value="DedA_domain"/>
</dbReference>
<keyword evidence="1" id="KW-1133">Transmembrane helix</keyword>
<dbReference type="GO" id="GO:0005886">
    <property type="term" value="C:plasma membrane"/>
    <property type="evidence" value="ECO:0007669"/>
    <property type="project" value="TreeGrafter"/>
</dbReference>
<dbReference type="PANTHER" id="PTHR42709:SF11">
    <property type="entry name" value="DEDA FAMILY PROTEIN"/>
    <property type="match status" value="1"/>
</dbReference>
<dbReference type="InterPro" id="IPR032816">
    <property type="entry name" value="VTT_dom"/>
</dbReference>
<proteinExistence type="predicted"/>
<protein>
    <recommendedName>
        <fullName evidence="2">VTT domain-containing protein</fullName>
    </recommendedName>
</protein>
<dbReference type="AlphaFoldDB" id="A0A1F6EJD8"/>
<dbReference type="PANTHER" id="PTHR42709">
    <property type="entry name" value="ALKALINE PHOSPHATASE LIKE PROTEIN"/>
    <property type="match status" value="1"/>
</dbReference>
<dbReference type="STRING" id="1798513.A3A40_02460"/>
<evidence type="ECO:0000313" key="3">
    <source>
        <dbReference type="EMBL" id="OGG73748.1"/>
    </source>
</evidence>
<feature type="domain" description="VTT" evidence="2">
    <location>
        <begin position="67"/>
        <end position="166"/>
    </location>
</feature>
<feature type="transmembrane region" description="Helical" evidence="1">
    <location>
        <begin position="27"/>
        <end position="56"/>
    </location>
</feature>
<name>A0A1F6EJD8_9BACT</name>
<gene>
    <name evidence="3" type="ORF">A3A40_02460</name>
</gene>
<feature type="transmembrane region" description="Helical" evidence="1">
    <location>
        <begin position="103"/>
        <end position="124"/>
    </location>
</feature>
<dbReference type="Proteomes" id="UP000178427">
    <property type="component" value="Unassembled WGS sequence"/>
</dbReference>
<evidence type="ECO:0000256" key="1">
    <source>
        <dbReference type="SAM" id="Phobius"/>
    </source>
</evidence>
<keyword evidence="1" id="KW-0472">Membrane</keyword>
<reference evidence="3 4" key="1">
    <citation type="journal article" date="2016" name="Nat. Commun.">
        <title>Thousands of microbial genomes shed light on interconnected biogeochemical processes in an aquifer system.</title>
        <authorList>
            <person name="Anantharaman K."/>
            <person name="Brown C.T."/>
            <person name="Hug L.A."/>
            <person name="Sharon I."/>
            <person name="Castelle C.J."/>
            <person name="Probst A.J."/>
            <person name="Thomas B.C."/>
            <person name="Singh A."/>
            <person name="Wilkins M.J."/>
            <person name="Karaoz U."/>
            <person name="Brodie E.L."/>
            <person name="Williams K.H."/>
            <person name="Hubbard S.S."/>
            <person name="Banfield J.F."/>
        </authorList>
    </citation>
    <scope>NUCLEOTIDE SEQUENCE [LARGE SCALE GENOMIC DNA]</scope>
</reference>
<feature type="transmembrane region" description="Helical" evidence="1">
    <location>
        <begin position="131"/>
        <end position="152"/>
    </location>
</feature>
<dbReference type="EMBL" id="MFMA01000040">
    <property type="protein sequence ID" value="OGG73748.1"/>
    <property type="molecule type" value="Genomic_DNA"/>
</dbReference>
<feature type="transmembrane region" description="Helical" evidence="1">
    <location>
        <begin position="179"/>
        <end position="197"/>
    </location>
</feature>
<dbReference type="Pfam" id="PF09335">
    <property type="entry name" value="VTT_dom"/>
    <property type="match status" value="1"/>
</dbReference>